<feature type="transmembrane region" description="Helical" evidence="8">
    <location>
        <begin position="276"/>
        <end position="301"/>
    </location>
</feature>
<feature type="transmembrane region" description="Helical" evidence="8">
    <location>
        <begin position="335"/>
        <end position="354"/>
    </location>
</feature>
<keyword evidence="5 8" id="KW-1133">Transmembrane helix</keyword>
<dbReference type="PANTHER" id="PTHR48086:SF7">
    <property type="entry name" value="SODIUM-SOLUTE SYMPORTER-RELATED"/>
    <property type="match status" value="1"/>
</dbReference>
<dbReference type="KEGG" id="aram:KAR29_13310"/>
<organism evidence="9 10">
    <name type="scientific">Aminithiophilus ramosus</name>
    <dbReference type="NCBI Taxonomy" id="3029084"/>
    <lineage>
        <taxon>Bacteria</taxon>
        <taxon>Thermotogati</taxon>
        <taxon>Synergistota</taxon>
        <taxon>Synergistia</taxon>
        <taxon>Synergistales</taxon>
        <taxon>Aminithiophilaceae</taxon>
        <taxon>Aminithiophilus</taxon>
    </lineage>
</organism>
<dbReference type="Pfam" id="PF00474">
    <property type="entry name" value="SSF"/>
    <property type="match status" value="1"/>
</dbReference>
<evidence type="ECO:0000256" key="6">
    <source>
        <dbReference type="ARBA" id="ARBA00023136"/>
    </source>
</evidence>
<evidence type="ECO:0000256" key="7">
    <source>
        <dbReference type="RuleBase" id="RU362091"/>
    </source>
</evidence>
<evidence type="ECO:0000313" key="10">
    <source>
        <dbReference type="Proteomes" id="UP000671879"/>
    </source>
</evidence>
<feature type="transmembrane region" description="Helical" evidence="8">
    <location>
        <begin position="199"/>
        <end position="221"/>
    </location>
</feature>
<evidence type="ECO:0000313" key="9">
    <source>
        <dbReference type="EMBL" id="QTX33842.1"/>
    </source>
</evidence>
<evidence type="ECO:0000256" key="5">
    <source>
        <dbReference type="ARBA" id="ARBA00022989"/>
    </source>
</evidence>
<feature type="transmembrane region" description="Helical" evidence="8">
    <location>
        <begin position="55"/>
        <end position="76"/>
    </location>
</feature>
<evidence type="ECO:0000256" key="3">
    <source>
        <dbReference type="ARBA" id="ARBA00022448"/>
    </source>
</evidence>
<keyword evidence="6 8" id="KW-0472">Membrane</keyword>
<dbReference type="GO" id="GO:0022857">
    <property type="term" value="F:transmembrane transporter activity"/>
    <property type="evidence" value="ECO:0007669"/>
    <property type="project" value="InterPro"/>
</dbReference>
<proteinExistence type="inferred from homology"/>
<dbReference type="CDD" id="cd10322">
    <property type="entry name" value="SLC5sbd"/>
    <property type="match status" value="1"/>
</dbReference>
<evidence type="ECO:0000256" key="1">
    <source>
        <dbReference type="ARBA" id="ARBA00004141"/>
    </source>
</evidence>
<keyword evidence="3" id="KW-0813">Transport</keyword>
<dbReference type="Gene3D" id="1.20.1730.10">
    <property type="entry name" value="Sodium/glucose cotransporter"/>
    <property type="match status" value="1"/>
</dbReference>
<dbReference type="Proteomes" id="UP000671879">
    <property type="component" value="Chromosome"/>
</dbReference>
<feature type="transmembrane region" description="Helical" evidence="8">
    <location>
        <begin position="242"/>
        <end position="270"/>
    </location>
</feature>
<reference evidence="10" key="1">
    <citation type="submission" date="2021-04" db="EMBL/GenBank/DDBJ databases">
        <title>A novel Synergistetes isolate from a pyrite-forming mixed culture.</title>
        <authorList>
            <person name="Bunk B."/>
            <person name="Sproer C."/>
            <person name="Spring S."/>
            <person name="Pester M."/>
        </authorList>
    </citation>
    <scope>NUCLEOTIDE SEQUENCE [LARGE SCALE GENOMIC DNA]</scope>
    <source>
        <strain evidence="10">J.5.4.2-T.3.5.2</strain>
    </source>
</reference>
<comment type="subcellular location">
    <subcellularLocation>
        <location evidence="1">Membrane</location>
        <topology evidence="1">Multi-pass membrane protein</topology>
    </subcellularLocation>
</comment>
<dbReference type="GO" id="GO:0005886">
    <property type="term" value="C:plasma membrane"/>
    <property type="evidence" value="ECO:0007669"/>
    <property type="project" value="TreeGrafter"/>
</dbReference>
<keyword evidence="10" id="KW-1185">Reference proteome</keyword>
<accession>A0A9Q7ASC8</accession>
<sequence>MGLFLGKREVGNSDDFMVAGRRLPLLVLVGTLLATWVGGGTVTGSANFIYTYGPFAGLLFFIGAPVGIVILFFVAGKVRALARYTVPQILEMRYGSLARFLSAICIMLAYLGIISYQFKGGGYVLNLTTGMDLQTGTIISAFVMVLLAVTGGMVTIAYTDFFSALLIVGGMGIGLPFVFGKAGSWSSILGQLSPAQLSWSGGLSTVQLLGYILPLIFLILGDQNMFQRFGCAKDAKTAARSNVGFFIGEWLVIGLAVTYATAAIVLFPGIRPDTAILQMAMGGVPFVIGGVILAAAVAFMITTGDSFLLSTATNVVYDIIQKYFKPDMTEREKIVYTRACIVALGLLAYVIGTYFPDILKMQMYSYSMYGAAITPALLGAILWPGVSKAGGLASIVTGGAAVLIWEIVLKRPLGWNAILVAAPMSILVLIVVSLVTGRRPETAAR</sequence>
<dbReference type="InterPro" id="IPR038377">
    <property type="entry name" value="Na/Glc_symporter_sf"/>
</dbReference>
<comment type="similarity">
    <text evidence="2 7">Belongs to the sodium:solute symporter (SSF) (TC 2.A.21) family.</text>
</comment>
<dbReference type="EMBL" id="CP072943">
    <property type="protein sequence ID" value="QTX33842.1"/>
    <property type="molecule type" value="Genomic_DNA"/>
</dbReference>
<feature type="transmembrane region" description="Helical" evidence="8">
    <location>
        <begin position="366"/>
        <end position="383"/>
    </location>
</feature>
<dbReference type="InterPro" id="IPR050277">
    <property type="entry name" value="Sodium:Solute_Symporter"/>
</dbReference>
<dbReference type="PANTHER" id="PTHR48086">
    <property type="entry name" value="SODIUM/PROLINE SYMPORTER-RELATED"/>
    <property type="match status" value="1"/>
</dbReference>
<feature type="transmembrane region" description="Helical" evidence="8">
    <location>
        <begin position="161"/>
        <end position="179"/>
    </location>
</feature>
<protein>
    <submittedName>
        <fullName evidence="9">Sodium:solute symporter family protein</fullName>
    </submittedName>
</protein>
<gene>
    <name evidence="9" type="ORF">KAR29_13310</name>
</gene>
<dbReference type="InterPro" id="IPR001734">
    <property type="entry name" value="Na/solute_symporter"/>
</dbReference>
<feature type="transmembrane region" description="Helical" evidence="8">
    <location>
        <begin position="390"/>
        <end position="408"/>
    </location>
</feature>
<feature type="transmembrane region" description="Helical" evidence="8">
    <location>
        <begin position="414"/>
        <end position="435"/>
    </location>
</feature>
<dbReference type="AlphaFoldDB" id="A0A9Q7ASC8"/>
<evidence type="ECO:0000256" key="4">
    <source>
        <dbReference type="ARBA" id="ARBA00022692"/>
    </source>
</evidence>
<evidence type="ECO:0000256" key="8">
    <source>
        <dbReference type="SAM" id="Phobius"/>
    </source>
</evidence>
<name>A0A9Q7ASC8_9BACT</name>
<feature type="transmembrane region" description="Helical" evidence="8">
    <location>
        <begin position="138"/>
        <end position="156"/>
    </location>
</feature>
<keyword evidence="4 8" id="KW-0812">Transmembrane</keyword>
<feature type="transmembrane region" description="Helical" evidence="8">
    <location>
        <begin position="97"/>
        <end position="118"/>
    </location>
</feature>
<feature type="transmembrane region" description="Helical" evidence="8">
    <location>
        <begin position="25"/>
        <end position="49"/>
    </location>
</feature>
<evidence type="ECO:0000256" key="2">
    <source>
        <dbReference type="ARBA" id="ARBA00006434"/>
    </source>
</evidence>